<evidence type="ECO:0000313" key="3">
    <source>
        <dbReference type="Proteomes" id="UP000002969"/>
    </source>
</evidence>
<feature type="transmembrane region" description="Helical" evidence="1">
    <location>
        <begin position="19"/>
        <end position="37"/>
    </location>
</feature>
<protein>
    <submittedName>
        <fullName evidence="2">Uncharacterized protein</fullName>
    </submittedName>
</protein>
<dbReference type="EMBL" id="ACKQ02000007">
    <property type="protein sequence ID" value="EFK35568.1"/>
    <property type="molecule type" value="Genomic_DNA"/>
</dbReference>
<evidence type="ECO:0000256" key="1">
    <source>
        <dbReference type="SAM" id="Phobius"/>
    </source>
</evidence>
<name>A0ABN0AR98_CHRGE</name>
<proteinExistence type="predicted"/>
<gene>
    <name evidence="2" type="ORF">HMPREF0204_14637</name>
</gene>
<keyword evidence="1" id="KW-0472">Membrane</keyword>
<keyword evidence="3" id="KW-1185">Reference proteome</keyword>
<evidence type="ECO:0000313" key="2">
    <source>
        <dbReference type="EMBL" id="EFK35568.1"/>
    </source>
</evidence>
<sequence length="44" mass="5115">MLAITIYIRNSFESLNKRLIFSIGLLYNSTIPVLFLFKSGILFF</sequence>
<keyword evidence="1" id="KW-0812">Transmembrane</keyword>
<reference evidence="2" key="1">
    <citation type="submission" date="2010-06" db="EMBL/GenBank/DDBJ databases">
        <authorList>
            <person name="Muzny D."/>
            <person name="Qin X."/>
            <person name="Buhay C."/>
            <person name="Dugan-Rocha S."/>
            <person name="Ding Y."/>
            <person name="Chen G."/>
            <person name="Hawes A."/>
            <person name="Holder M."/>
            <person name="Jhangiani S."/>
            <person name="Johnson A."/>
            <person name="Khan Z."/>
            <person name="Li Z."/>
            <person name="Liu W."/>
            <person name="Liu X."/>
            <person name="Perez L."/>
            <person name="Shen H."/>
            <person name="Wang Q."/>
            <person name="Watt J."/>
            <person name="Xi L."/>
            <person name="Xin Y."/>
            <person name="Zhou J."/>
            <person name="Deng J."/>
            <person name="Jiang H."/>
            <person name="Liu Y."/>
            <person name="Qu J."/>
            <person name="Song X.-Z."/>
            <person name="Zhang L."/>
            <person name="Villasana D."/>
            <person name="Johnson A."/>
            <person name="Liu J."/>
            <person name="Liyanage D."/>
            <person name="Lorensuhewa L."/>
            <person name="Robinson T."/>
            <person name="Song A."/>
            <person name="Song B.-B."/>
            <person name="Dinh H."/>
            <person name="Thornton R."/>
            <person name="Coyle M."/>
            <person name="Francisco L."/>
            <person name="Jackson L."/>
            <person name="Javaid M."/>
            <person name="Korchina V."/>
            <person name="Kovar C."/>
            <person name="Mata R."/>
            <person name="Mathew T."/>
            <person name="Ngo R."/>
            <person name="Nguyen L."/>
            <person name="Nguyen N."/>
            <person name="Okwuonu G."/>
            <person name="Ongeri F."/>
            <person name="Pham C."/>
            <person name="Simmons D."/>
            <person name="Wilczek-Boney K."/>
            <person name="Hale W."/>
            <person name="Jakkamsetti A."/>
            <person name="Pham P."/>
            <person name="Ruth R."/>
            <person name="San Lucas F."/>
            <person name="Warren J."/>
            <person name="Zhang J."/>
            <person name="Zhao Z."/>
            <person name="Zhou C."/>
            <person name="Zhu D."/>
            <person name="Lee S."/>
            <person name="Bess C."/>
            <person name="Blankenburg K."/>
            <person name="Forbes L."/>
            <person name="Fu Q."/>
            <person name="Gubbala S."/>
            <person name="Hirani K."/>
            <person name="Jayaseelan J.C."/>
            <person name="Lara F."/>
            <person name="Munidasa M."/>
            <person name="Palculict T."/>
            <person name="Patil S."/>
            <person name="Pu L.-L."/>
            <person name="Saada N."/>
            <person name="Tang L."/>
            <person name="Weissenberger G."/>
            <person name="Zhu Y."/>
            <person name="Hemphill L."/>
            <person name="Shang Y."/>
            <person name="Youmans B."/>
            <person name="Ayvaz T."/>
            <person name="Ross M."/>
            <person name="Santibanez J."/>
            <person name="Aqrawi P."/>
            <person name="Gross S."/>
            <person name="Joshi V."/>
            <person name="Fowler G."/>
            <person name="Nazareth L."/>
            <person name="Reid J."/>
            <person name="Worley K."/>
            <person name="Petrosino J."/>
            <person name="Highlander S."/>
            <person name="Gibbs R."/>
        </authorList>
    </citation>
    <scope>NUCLEOTIDE SEQUENCE [LARGE SCALE GENOMIC DNA]</scope>
    <source>
        <strain evidence="2">ATCC 35910</strain>
    </source>
</reference>
<accession>A0ABN0AR98</accession>
<dbReference type="Proteomes" id="UP000002969">
    <property type="component" value="Unassembled WGS sequence"/>
</dbReference>
<organism evidence="2 3">
    <name type="scientific">Chryseobacterium gleum ATCC 35910</name>
    <dbReference type="NCBI Taxonomy" id="525257"/>
    <lineage>
        <taxon>Bacteria</taxon>
        <taxon>Pseudomonadati</taxon>
        <taxon>Bacteroidota</taxon>
        <taxon>Flavobacteriia</taxon>
        <taxon>Flavobacteriales</taxon>
        <taxon>Weeksellaceae</taxon>
        <taxon>Chryseobacterium group</taxon>
        <taxon>Chryseobacterium</taxon>
    </lineage>
</organism>
<keyword evidence="1" id="KW-1133">Transmembrane helix</keyword>
<comment type="caution">
    <text evidence="2">The sequence shown here is derived from an EMBL/GenBank/DDBJ whole genome shotgun (WGS) entry which is preliminary data.</text>
</comment>